<dbReference type="Gene3D" id="1.25.40.10">
    <property type="entry name" value="Tetratricopeptide repeat domain"/>
    <property type="match status" value="2"/>
</dbReference>
<accession>A0A1U7PXZ6</accession>
<dbReference type="Gene3D" id="1.10.10.60">
    <property type="entry name" value="Homeodomain-like"/>
    <property type="match status" value="2"/>
</dbReference>
<feature type="domain" description="HTH araC/xylS-type" evidence="2">
    <location>
        <begin position="455"/>
        <end position="560"/>
    </location>
</feature>
<keyword evidence="1" id="KW-0472">Membrane</keyword>
<reference evidence="4" key="1">
    <citation type="submission" date="2016-10" db="EMBL/GenBank/DDBJ databases">
        <authorList>
            <person name="Varghese N."/>
            <person name="Submissions S."/>
        </authorList>
    </citation>
    <scope>NUCLEOTIDE SEQUENCE [LARGE SCALE GENOMIC DNA]</scope>
    <source>
        <strain evidence="4">DSM 19482</strain>
    </source>
</reference>
<dbReference type="InterPro" id="IPR011990">
    <property type="entry name" value="TPR-like_helical_dom_sf"/>
</dbReference>
<keyword evidence="4" id="KW-1185">Reference proteome</keyword>
<dbReference type="SUPFAM" id="SSF48452">
    <property type="entry name" value="TPR-like"/>
    <property type="match status" value="2"/>
</dbReference>
<dbReference type="EMBL" id="FTPU01000058">
    <property type="protein sequence ID" value="SIT98562.1"/>
    <property type="molecule type" value="Genomic_DNA"/>
</dbReference>
<dbReference type="STRING" id="1121284.SAMN05660493_03173"/>
<dbReference type="AlphaFoldDB" id="A0A1U7PXZ6"/>
<name>A0A1U7PXZ6_9FLAO</name>
<dbReference type="Proteomes" id="UP000187261">
    <property type="component" value="Unassembled WGS sequence"/>
</dbReference>
<gene>
    <name evidence="3" type="ORF">SAMN05660493_03173</name>
</gene>
<dbReference type="SMART" id="SM00342">
    <property type="entry name" value="HTH_ARAC"/>
    <property type="match status" value="1"/>
</dbReference>
<dbReference type="OrthoDB" id="5295174at2"/>
<keyword evidence="1" id="KW-0812">Transmembrane</keyword>
<organism evidence="3 4">
    <name type="scientific">Epilithonimonas bovis DSM 19482</name>
    <dbReference type="NCBI Taxonomy" id="1121284"/>
    <lineage>
        <taxon>Bacteria</taxon>
        <taxon>Pseudomonadati</taxon>
        <taxon>Bacteroidota</taxon>
        <taxon>Flavobacteriia</taxon>
        <taxon>Flavobacteriales</taxon>
        <taxon>Weeksellaceae</taxon>
        <taxon>Chryseobacterium group</taxon>
        <taxon>Epilithonimonas</taxon>
    </lineage>
</organism>
<evidence type="ECO:0000259" key="2">
    <source>
        <dbReference type="PROSITE" id="PS01124"/>
    </source>
</evidence>
<dbReference type="RefSeq" id="WP_076784470.1">
    <property type="nucleotide sequence ID" value="NZ_FTPU01000058.1"/>
</dbReference>
<keyword evidence="1" id="KW-1133">Transmembrane helix</keyword>
<dbReference type="PROSITE" id="PS01124">
    <property type="entry name" value="HTH_ARAC_FAMILY_2"/>
    <property type="match status" value="1"/>
</dbReference>
<dbReference type="GO" id="GO:0003700">
    <property type="term" value="F:DNA-binding transcription factor activity"/>
    <property type="evidence" value="ECO:0007669"/>
    <property type="project" value="InterPro"/>
</dbReference>
<evidence type="ECO:0000313" key="4">
    <source>
        <dbReference type="Proteomes" id="UP000187261"/>
    </source>
</evidence>
<feature type="transmembrane region" description="Helical" evidence="1">
    <location>
        <begin position="383"/>
        <end position="406"/>
    </location>
</feature>
<protein>
    <submittedName>
        <fullName evidence="3">Helix-turn-helix domain-containing protein</fullName>
    </submittedName>
</protein>
<sequence length="571" mass="66444">MVLKKWAYILIGCLLIFSTGEVKGQSFYVELRNIYDSYNSNDETALPYVKRYIQKAKQEKNYTELKNAYEDYSNYSSNKAVKIKYADSAIFAAKKAGNNDLLSSAYLYKGSLYYFYDKNYQSALAEYLKAYQYSKNSNDDYLKYKIVYQIGLVKSYLGYYDEALVLFNECIAYFEPKTKEKNYPTQVYNDSKGYLNSVHQAIVCYRHLKEYKKADSLITVGFQLAGRSKDFLSEKDYFVKCKGISDYYHKNYQSAIQNLNQALPVLKKNDDAYWISVSEFYIGKSYLGLGKENMAIRQFEKVDSIFKKRAFIFPELQDNYDCLIHYYQQKNNSQKELAYTKDLLKVDAILKKDFPYLSSKLHTGYDGQILTEAKNKSENQNKWGLLVIIILAVIVLLLFFGIWKYYQNKKLVELKYNELEKKLQRQNKTEESTSYENISVQGKGLISADIFADLQQKLKDFENSLGFKESGLTIDRLANSFNTNKLYLSQYINDTKGSNFSKYLSALRINYITQLMHNDSKYLRLNIQGLADECGISSRTNFSNLFQEINGIRPTDFIRQRKKELGEGSTS</sequence>
<evidence type="ECO:0000256" key="1">
    <source>
        <dbReference type="SAM" id="Phobius"/>
    </source>
</evidence>
<dbReference type="GO" id="GO:0043565">
    <property type="term" value="F:sequence-specific DNA binding"/>
    <property type="evidence" value="ECO:0007669"/>
    <property type="project" value="InterPro"/>
</dbReference>
<proteinExistence type="predicted"/>
<dbReference type="InterPro" id="IPR018060">
    <property type="entry name" value="HTH_AraC"/>
</dbReference>
<evidence type="ECO:0000313" key="3">
    <source>
        <dbReference type="EMBL" id="SIT98562.1"/>
    </source>
</evidence>